<dbReference type="Proteomes" id="UP001155587">
    <property type="component" value="Unassembled WGS sequence"/>
</dbReference>
<feature type="domain" description="Ferric siderophore reductase C-terminal" evidence="1">
    <location>
        <begin position="219"/>
        <end position="237"/>
    </location>
</feature>
<evidence type="ECO:0000259" key="1">
    <source>
        <dbReference type="Pfam" id="PF11575"/>
    </source>
</evidence>
<reference evidence="2" key="1">
    <citation type="submission" date="2022-02" db="EMBL/GenBank/DDBJ databases">
        <title>Vibrio sp. nov, a new bacterium isolated from seawater.</title>
        <authorList>
            <person name="Yuan Y."/>
        </authorList>
    </citation>
    <scope>NUCLEOTIDE SEQUENCE</scope>
    <source>
        <strain evidence="2">ZSDZ65</strain>
    </source>
</reference>
<dbReference type="Pfam" id="PF11575">
    <property type="entry name" value="FhuF_C"/>
    <property type="match status" value="1"/>
</dbReference>
<dbReference type="EMBL" id="JAKRRY010000027">
    <property type="protein sequence ID" value="MCW8347892.1"/>
    <property type="molecule type" value="Genomic_DNA"/>
</dbReference>
<dbReference type="GO" id="GO:0051537">
    <property type="term" value="F:2 iron, 2 sulfur cluster binding"/>
    <property type="evidence" value="ECO:0007669"/>
    <property type="project" value="InterPro"/>
</dbReference>
<comment type="caution">
    <text evidence="2">The sequence shown here is derived from an EMBL/GenBank/DDBJ whole genome shotgun (WGS) entry which is preliminary data.</text>
</comment>
<name>A0A9X3CQV3_9VIBR</name>
<accession>A0A9X3CQV3</accession>
<dbReference type="InterPro" id="IPR024726">
    <property type="entry name" value="FhuF_C"/>
</dbReference>
<dbReference type="NCBIfam" id="TIGR03950">
    <property type="entry name" value="sidero_Fe_reduc"/>
    <property type="match status" value="1"/>
</dbReference>
<gene>
    <name evidence="2" type="ORF">MD535_18045</name>
</gene>
<keyword evidence="3" id="KW-1185">Reference proteome</keyword>
<protein>
    <submittedName>
        <fullName evidence="2">Siderophore ferric iron reductase</fullName>
    </submittedName>
</protein>
<evidence type="ECO:0000313" key="2">
    <source>
        <dbReference type="EMBL" id="MCW8347892.1"/>
    </source>
</evidence>
<dbReference type="InterPro" id="IPR023998">
    <property type="entry name" value="FCR-like"/>
</dbReference>
<proteinExistence type="predicted"/>
<organism evidence="2 3">
    <name type="scientific">Vibrio qingdaonensis</name>
    <dbReference type="NCBI Taxonomy" id="2829491"/>
    <lineage>
        <taxon>Bacteria</taxon>
        <taxon>Pseudomonadati</taxon>
        <taxon>Pseudomonadota</taxon>
        <taxon>Gammaproteobacteria</taxon>
        <taxon>Vibrionales</taxon>
        <taxon>Vibrionaceae</taxon>
        <taxon>Vibrio</taxon>
    </lineage>
</organism>
<dbReference type="RefSeq" id="WP_265676430.1">
    <property type="nucleotide sequence ID" value="NZ_JAKRRY010000027.1"/>
</dbReference>
<dbReference type="AlphaFoldDB" id="A0A9X3CQV3"/>
<sequence>MAHTHNLQALTNISAQVSPLLSALSENGCVITPEVCANSEIHTLYHFWKSRHPEAGRIYWQTRTWTMLIWQPVTVALIASYYSKRVPTLSSMTQGVNRETGVVGTFDFLVHNWQAGNQHERLSFAADELTVLLDDLANQLDNVCRISPSTREKLTADTVMEMLLRGLKQMVVNQQLVNEHIPVTFSHEIKHWQQALQLPSARFGQLNVVSDGEFFIQKRVCCMHYRRSDGTYCHGCPQKKQTPSTKII</sequence>
<evidence type="ECO:0000313" key="3">
    <source>
        <dbReference type="Proteomes" id="UP001155587"/>
    </source>
</evidence>